<feature type="transmembrane region" description="Helical" evidence="1">
    <location>
        <begin position="40"/>
        <end position="63"/>
    </location>
</feature>
<reference evidence="2" key="1">
    <citation type="submission" date="2018-01" db="EMBL/GenBank/DDBJ databases">
        <title>An insight into the sialome of Amazonian anophelines.</title>
        <authorList>
            <person name="Ribeiro J.M."/>
            <person name="Scarpassa V."/>
            <person name="Calvo E."/>
        </authorList>
    </citation>
    <scope>NUCLEOTIDE SEQUENCE</scope>
</reference>
<evidence type="ECO:0000256" key="1">
    <source>
        <dbReference type="SAM" id="Phobius"/>
    </source>
</evidence>
<feature type="transmembrane region" description="Helical" evidence="1">
    <location>
        <begin position="6"/>
        <end position="28"/>
    </location>
</feature>
<proteinExistence type="predicted"/>
<keyword evidence="1" id="KW-0472">Membrane</keyword>
<sequence length="115" mass="13038">MLVRDSDAVCLCVCVCVCVCAAVCVYGIGCTLCAHREACASWCIVLSLFHALSVWTAHLYTWLVVIRESNQRTHTHTHERAFLERVVKISVTLLPPRRIFSLRIIMCWSSKGDFH</sequence>
<dbReference type="EMBL" id="GGFL01013934">
    <property type="protein sequence ID" value="MBW78112.1"/>
    <property type="molecule type" value="Transcribed_RNA"/>
</dbReference>
<evidence type="ECO:0000313" key="2">
    <source>
        <dbReference type="EMBL" id="MBW78112.1"/>
    </source>
</evidence>
<keyword evidence="1" id="KW-1133">Transmembrane helix</keyword>
<keyword evidence="1" id="KW-0812">Transmembrane</keyword>
<accession>A0A2M4DKP1</accession>
<protein>
    <submittedName>
        <fullName evidence="2">Uncharacterized protein</fullName>
    </submittedName>
</protein>
<organism evidence="2">
    <name type="scientific">Anopheles darlingi</name>
    <name type="common">Mosquito</name>
    <dbReference type="NCBI Taxonomy" id="43151"/>
    <lineage>
        <taxon>Eukaryota</taxon>
        <taxon>Metazoa</taxon>
        <taxon>Ecdysozoa</taxon>
        <taxon>Arthropoda</taxon>
        <taxon>Hexapoda</taxon>
        <taxon>Insecta</taxon>
        <taxon>Pterygota</taxon>
        <taxon>Neoptera</taxon>
        <taxon>Endopterygota</taxon>
        <taxon>Diptera</taxon>
        <taxon>Nematocera</taxon>
        <taxon>Culicoidea</taxon>
        <taxon>Culicidae</taxon>
        <taxon>Anophelinae</taxon>
        <taxon>Anopheles</taxon>
    </lineage>
</organism>
<dbReference type="AlphaFoldDB" id="A0A2M4DKP1"/>
<name>A0A2M4DKP1_ANODA</name>